<gene>
    <name evidence="1" type="ORF">LH29_09590</name>
</gene>
<accession>A0A0D8JIA0</accession>
<evidence type="ECO:0000313" key="2">
    <source>
        <dbReference type="Proteomes" id="UP000032544"/>
    </source>
</evidence>
<name>A0A0D8JIA0_9BACT</name>
<organism evidence="1 2">
    <name type="scientific">Draconibacterium sediminis</name>
    <dbReference type="NCBI Taxonomy" id="1544798"/>
    <lineage>
        <taxon>Bacteria</taxon>
        <taxon>Pseudomonadati</taxon>
        <taxon>Bacteroidota</taxon>
        <taxon>Bacteroidia</taxon>
        <taxon>Marinilabiliales</taxon>
        <taxon>Prolixibacteraceae</taxon>
        <taxon>Draconibacterium</taxon>
    </lineage>
</organism>
<keyword evidence="2" id="KW-1185">Reference proteome</keyword>
<dbReference type="Proteomes" id="UP000032544">
    <property type="component" value="Unassembled WGS sequence"/>
</dbReference>
<evidence type="ECO:0000313" key="1">
    <source>
        <dbReference type="EMBL" id="KJF45578.1"/>
    </source>
</evidence>
<dbReference type="EMBL" id="JRHC01000001">
    <property type="protein sequence ID" value="KJF45578.1"/>
    <property type="molecule type" value="Genomic_DNA"/>
</dbReference>
<reference evidence="1 2" key="1">
    <citation type="submission" date="2014-09" db="EMBL/GenBank/DDBJ databases">
        <title>Draft Genome Sequence of Draconibacterium sp. JN14CK-3.</title>
        <authorList>
            <person name="Dong C."/>
            <person name="Lai Q."/>
            <person name="Shao Z."/>
        </authorList>
    </citation>
    <scope>NUCLEOTIDE SEQUENCE [LARGE SCALE GENOMIC DNA]</scope>
    <source>
        <strain evidence="1 2">JN14CK-3</strain>
    </source>
</reference>
<protein>
    <submittedName>
        <fullName evidence="1">Uncharacterized protein</fullName>
    </submittedName>
</protein>
<sequence length="63" mass="7591">MCFEAQSLMASVLLPENVFLNEILDEKRRGKLYGRFLKMIDNLQTPKHKTNHKYRSRFPLFYL</sequence>
<comment type="caution">
    <text evidence="1">The sequence shown here is derived from an EMBL/GenBank/DDBJ whole genome shotgun (WGS) entry which is preliminary data.</text>
</comment>
<proteinExistence type="predicted"/>
<dbReference type="AlphaFoldDB" id="A0A0D8JIA0"/>